<dbReference type="PATRIC" id="fig|993516.3.peg.3384"/>
<keyword evidence="1" id="KW-0732">Signal</keyword>
<dbReference type="AlphaFoldDB" id="L7CF54"/>
<name>L7CF54_RHOBT</name>
<feature type="chain" id="PRO_5003972268" evidence="1">
    <location>
        <begin position="29"/>
        <end position="115"/>
    </location>
</feature>
<dbReference type="Proteomes" id="UP000010959">
    <property type="component" value="Unassembled WGS sequence"/>
</dbReference>
<evidence type="ECO:0000313" key="2">
    <source>
        <dbReference type="EMBL" id="ELP32884.1"/>
    </source>
</evidence>
<accession>L7CF54</accession>
<dbReference type="RefSeq" id="WP_007338120.1">
    <property type="nucleotide sequence ID" value="NZ_AMWG01000085.1"/>
</dbReference>
<reference evidence="2 3" key="1">
    <citation type="journal article" date="2013" name="Mar. Genomics">
        <title>Expression of sulfatases in Rhodopirellula baltica and the diversity of sulfatases in the genus Rhodopirellula.</title>
        <authorList>
            <person name="Wegner C.E."/>
            <person name="Richter-Heitmann T."/>
            <person name="Klindworth A."/>
            <person name="Klockow C."/>
            <person name="Richter M."/>
            <person name="Achstetter T."/>
            <person name="Glockner F.O."/>
            <person name="Harder J."/>
        </authorList>
    </citation>
    <scope>NUCLEOTIDE SEQUENCE [LARGE SCALE GENOMIC DNA]</scope>
    <source>
        <strain evidence="2 3">SWK14</strain>
    </source>
</reference>
<evidence type="ECO:0000256" key="1">
    <source>
        <dbReference type="SAM" id="SignalP"/>
    </source>
</evidence>
<organism evidence="2 3">
    <name type="scientific">Rhodopirellula baltica SWK14</name>
    <dbReference type="NCBI Taxonomy" id="993516"/>
    <lineage>
        <taxon>Bacteria</taxon>
        <taxon>Pseudomonadati</taxon>
        <taxon>Planctomycetota</taxon>
        <taxon>Planctomycetia</taxon>
        <taxon>Pirellulales</taxon>
        <taxon>Pirellulaceae</taxon>
        <taxon>Rhodopirellula</taxon>
    </lineage>
</organism>
<evidence type="ECO:0000313" key="3">
    <source>
        <dbReference type="Proteomes" id="UP000010959"/>
    </source>
</evidence>
<protein>
    <submittedName>
        <fullName evidence="2">Uncharacterized protein</fullName>
    </submittedName>
</protein>
<proteinExistence type="predicted"/>
<sequence length="115" mass="12505">MTTQMKTHAAITIAALAAFWLGGSFSSAQPPTTERGKFEQLPKRLEGIYVVSTGLESGTMIALVNPEFRSLEGRPFLVGVVSEKNGFIRDTPFTDGVTYIPVKTIISIQQLMIAD</sequence>
<gene>
    <name evidence="2" type="ORF">RBSWK_03176</name>
</gene>
<dbReference type="EMBL" id="AMWG01000085">
    <property type="protein sequence ID" value="ELP32884.1"/>
    <property type="molecule type" value="Genomic_DNA"/>
</dbReference>
<comment type="caution">
    <text evidence="2">The sequence shown here is derived from an EMBL/GenBank/DDBJ whole genome shotgun (WGS) entry which is preliminary data.</text>
</comment>
<feature type="signal peptide" evidence="1">
    <location>
        <begin position="1"/>
        <end position="28"/>
    </location>
</feature>